<dbReference type="Gene3D" id="3.40.50.2000">
    <property type="entry name" value="Glycogen Phosphorylase B"/>
    <property type="match status" value="2"/>
</dbReference>
<dbReference type="AlphaFoldDB" id="A0A0G0Q3B3"/>
<evidence type="ECO:0000256" key="1">
    <source>
        <dbReference type="ARBA" id="ARBA00022676"/>
    </source>
</evidence>
<accession>A0A0G0Q3B3</accession>
<dbReference type="Proteomes" id="UP000034539">
    <property type="component" value="Unassembled WGS sequence"/>
</dbReference>
<reference evidence="3 4" key="1">
    <citation type="journal article" date="2015" name="Nature">
        <title>rRNA introns, odd ribosomes, and small enigmatic genomes across a large radiation of phyla.</title>
        <authorList>
            <person name="Brown C.T."/>
            <person name="Hug L.A."/>
            <person name="Thomas B.C."/>
            <person name="Sharon I."/>
            <person name="Castelle C.J."/>
            <person name="Singh A."/>
            <person name="Wilkins M.J."/>
            <person name="Williams K.H."/>
            <person name="Banfield J.F."/>
        </authorList>
    </citation>
    <scope>NUCLEOTIDE SEQUENCE [LARGE SCALE GENOMIC DNA]</scope>
</reference>
<dbReference type="PANTHER" id="PTHR30160:SF1">
    <property type="entry name" value="LIPOPOLYSACCHARIDE 1,2-N-ACETYLGLUCOSAMINETRANSFERASE-RELATED"/>
    <property type="match status" value="1"/>
</dbReference>
<keyword evidence="1" id="KW-0328">Glycosyltransferase</keyword>
<comment type="caution">
    <text evidence="3">The sequence shown here is derived from an EMBL/GenBank/DDBJ whole genome shotgun (WGS) entry which is preliminary data.</text>
</comment>
<evidence type="ECO:0000313" key="3">
    <source>
        <dbReference type="EMBL" id="KKR31876.1"/>
    </source>
</evidence>
<proteinExistence type="predicted"/>
<evidence type="ECO:0000313" key="4">
    <source>
        <dbReference type="Proteomes" id="UP000034539"/>
    </source>
</evidence>
<dbReference type="GO" id="GO:0009244">
    <property type="term" value="P:lipopolysaccharide core region biosynthetic process"/>
    <property type="evidence" value="ECO:0007669"/>
    <property type="project" value="TreeGrafter"/>
</dbReference>
<evidence type="ECO:0000256" key="2">
    <source>
        <dbReference type="ARBA" id="ARBA00022679"/>
    </source>
</evidence>
<name>A0A0G0Q3B3_9BACT</name>
<dbReference type="InterPro" id="IPR002201">
    <property type="entry name" value="Glyco_trans_9"/>
</dbReference>
<dbReference type="GO" id="GO:0008713">
    <property type="term" value="F:ADP-heptose-lipopolysaccharide heptosyltransferase activity"/>
    <property type="evidence" value="ECO:0007669"/>
    <property type="project" value="TreeGrafter"/>
</dbReference>
<dbReference type="CDD" id="cd03789">
    <property type="entry name" value="GT9_LPS_heptosyltransferase"/>
    <property type="match status" value="1"/>
</dbReference>
<dbReference type="InterPro" id="IPR051199">
    <property type="entry name" value="LPS_LOS_Heptosyltrfase"/>
</dbReference>
<dbReference type="Pfam" id="PF01075">
    <property type="entry name" value="Glyco_transf_9"/>
    <property type="match status" value="1"/>
</dbReference>
<sequence length="319" mass="36089">MKKIAILRALKLGDILCAIPAIRAIRNEFPYAEITYIGLPWTKGIISRFPMYFNHFINFPGWPGLPEQRITPKKILKFLSQVQKEKFDLIFQMQGNGTYVNNLMDLFGAKLTAGFYLPHEHSYCPNIGTYLPYPDHGHEIERLLCLTDFLGIKRKGTNLEFPLNEIYYRVLDREKHYVVIHPGSTSGKRWAEENFAEVANGLLETDYQIVISGTKEERFVTGKVKRLIKGKVIDLTGKTDLGALGILVKNASLLLSNDTGISHIAAALKTPSIIILTTSEKERWAPLDKKLHVAIKEDQITNNDEVVNVAINLLNSKLK</sequence>
<dbReference type="GO" id="GO:0005829">
    <property type="term" value="C:cytosol"/>
    <property type="evidence" value="ECO:0007669"/>
    <property type="project" value="TreeGrafter"/>
</dbReference>
<dbReference type="SUPFAM" id="SSF53756">
    <property type="entry name" value="UDP-Glycosyltransferase/glycogen phosphorylase"/>
    <property type="match status" value="1"/>
</dbReference>
<dbReference type="EMBL" id="LBXN01000058">
    <property type="protein sequence ID" value="KKR31876.1"/>
    <property type="molecule type" value="Genomic_DNA"/>
</dbReference>
<gene>
    <name evidence="3" type="ORF">UT63_C0058G0002</name>
</gene>
<keyword evidence="2 3" id="KW-0808">Transferase</keyword>
<dbReference type="PANTHER" id="PTHR30160">
    <property type="entry name" value="TETRAACYLDISACCHARIDE 4'-KINASE-RELATED"/>
    <property type="match status" value="1"/>
</dbReference>
<dbReference type="PATRIC" id="fig|1618450.3.peg.1069"/>
<organism evidence="3 4">
    <name type="scientific">Candidatus Gottesmanbacteria bacterium GW2011_GWC2_39_8</name>
    <dbReference type="NCBI Taxonomy" id="1618450"/>
    <lineage>
        <taxon>Bacteria</taxon>
        <taxon>Candidatus Gottesmaniibacteriota</taxon>
    </lineage>
</organism>
<protein>
    <submittedName>
        <fullName evidence="3">Glycosyl transferase family 9</fullName>
    </submittedName>
</protein>